<dbReference type="RefSeq" id="WP_043911033.1">
    <property type="nucleotide sequence ID" value="NZ_JXZB01000002.1"/>
</dbReference>
<dbReference type="AlphaFoldDB" id="A0A0D0P0G7"/>
<protein>
    <submittedName>
        <fullName evidence="2">Uncharacterized protein</fullName>
    </submittedName>
</protein>
<evidence type="ECO:0000313" key="3">
    <source>
        <dbReference type="Proteomes" id="UP000032066"/>
    </source>
</evidence>
<feature type="transmembrane region" description="Helical" evidence="1">
    <location>
        <begin position="20"/>
        <end position="39"/>
    </location>
</feature>
<keyword evidence="1" id="KW-1133">Transmembrane helix</keyword>
<keyword evidence="3" id="KW-1185">Reference proteome</keyword>
<gene>
    <name evidence="2" type="ORF">TR51_13285</name>
</gene>
<organism evidence="2 3">
    <name type="scientific">Kitasatospora griseola</name>
    <name type="common">Streptomyces griseolosporeus</name>
    <dbReference type="NCBI Taxonomy" id="2064"/>
    <lineage>
        <taxon>Bacteria</taxon>
        <taxon>Bacillati</taxon>
        <taxon>Actinomycetota</taxon>
        <taxon>Actinomycetes</taxon>
        <taxon>Kitasatosporales</taxon>
        <taxon>Streptomycetaceae</taxon>
        <taxon>Kitasatospora</taxon>
    </lineage>
</organism>
<feature type="transmembrane region" description="Helical" evidence="1">
    <location>
        <begin position="45"/>
        <end position="69"/>
    </location>
</feature>
<dbReference type="Proteomes" id="UP000032066">
    <property type="component" value="Unassembled WGS sequence"/>
</dbReference>
<accession>A0A0D0P0G7</accession>
<keyword evidence="1" id="KW-0472">Membrane</keyword>
<keyword evidence="1" id="KW-0812">Transmembrane</keyword>
<evidence type="ECO:0000256" key="1">
    <source>
        <dbReference type="SAM" id="Phobius"/>
    </source>
</evidence>
<proteinExistence type="predicted"/>
<evidence type="ECO:0000313" key="2">
    <source>
        <dbReference type="EMBL" id="KIQ65031.1"/>
    </source>
</evidence>
<dbReference type="STRING" id="2064.TR51_13285"/>
<comment type="caution">
    <text evidence="2">The sequence shown here is derived from an EMBL/GenBank/DDBJ whole genome shotgun (WGS) entry which is preliminary data.</text>
</comment>
<sequence length="88" mass="9189">MRGRPGRPDFAAPTLTRHLLRGGLGFGAIAAAFALLPLVGPAALLLAPLGLVALRGCPMCWAIGLAQALSRGKLQRQCRDGQCTLTRV</sequence>
<dbReference type="EMBL" id="JXZB01000002">
    <property type="protein sequence ID" value="KIQ65031.1"/>
    <property type="molecule type" value="Genomic_DNA"/>
</dbReference>
<dbReference type="PATRIC" id="fig|2064.6.peg.2857"/>
<dbReference type="OrthoDB" id="4558116at2"/>
<name>A0A0D0P0G7_KITGR</name>
<reference evidence="2 3" key="1">
    <citation type="submission" date="2015-02" db="EMBL/GenBank/DDBJ databases">
        <title>Draft genome sequence of Kitasatospora griseola MF730-N6, a bafilomycin, terpentecin and satosporin producer.</title>
        <authorList>
            <person name="Arens J.C."/>
            <person name="Haltli B."/>
            <person name="Kerr R.G."/>
        </authorList>
    </citation>
    <scope>NUCLEOTIDE SEQUENCE [LARGE SCALE GENOMIC DNA]</scope>
    <source>
        <strain evidence="2 3">MF730-N6</strain>
    </source>
</reference>